<sequence length="190" mass="21357">MQKAKSSITMFLYVYQYGSMELQYTWLTRATGLNCLLGFVTSSLRLYILSTGDLLVPLDVSSDDKVLPTTYGIETSTWQASIEGMVPYHNALHHHIESIILSCLESKADAIVDHLLQVDKQCVLCAEGNQRTVPAAGKRATRVGNIDHITRVANKLIHLVHNQSHILAHLQVRFLYIRGTRFMVFIVSTK</sequence>
<name>A0ACB0LFW8_TRIPR</name>
<accession>A0ACB0LFW8</accession>
<organism evidence="1 2">
    <name type="scientific">Trifolium pratense</name>
    <name type="common">Red clover</name>
    <dbReference type="NCBI Taxonomy" id="57577"/>
    <lineage>
        <taxon>Eukaryota</taxon>
        <taxon>Viridiplantae</taxon>
        <taxon>Streptophyta</taxon>
        <taxon>Embryophyta</taxon>
        <taxon>Tracheophyta</taxon>
        <taxon>Spermatophyta</taxon>
        <taxon>Magnoliopsida</taxon>
        <taxon>eudicotyledons</taxon>
        <taxon>Gunneridae</taxon>
        <taxon>Pentapetalae</taxon>
        <taxon>rosids</taxon>
        <taxon>fabids</taxon>
        <taxon>Fabales</taxon>
        <taxon>Fabaceae</taxon>
        <taxon>Papilionoideae</taxon>
        <taxon>50 kb inversion clade</taxon>
        <taxon>NPAAA clade</taxon>
        <taxon>Hologalegina</taxon>
        <taxon>IRL clade</taxon>
        <taxon>Trifolieae</taxon>
        <taxon>Trifolium</taxon>
    </lineage>
</organism>
<protein>
    <submittedName>
        <fullName evidence="1">Uncharacterized protein</fullName>
    </submittedName>
</protein>
<reference evidence="1" key="1">
    <citation type="submission" date="2023-10" db="EMBL/GenBank/DDBJ databases">
        <authorList>
            <person name="Rodriguez Cubillos JULIANA M."/>
            <person name="De Vega J."/>
        </authorList>
    </citation>
    <scope>NUCLEOTIDE SEQUENCE</scope>
</reference>
<dbReference type="EMBL" id="CASHSV030000513">
    <property type="protein sequence ID" value="CAJ2667495.1"/>
    <property type="molecule type" value="Genomic_DNA"/>
</dbReference>
<keyword evidence="2" id="KW-1185">Reference proteome</keyword>
<evidence type="ECO:0000313" key="2">
    <source>
        <dbReference type="Proteomes" id="UP001177021"/>
    </source>
</evidence>
<gene>
    <name evidence="1" type="ORF">MILVUS5_LOCUS32097</name>
</gene>
<dbReference type="Proteomes" id="UP001177021">
    <property type="component" value="Unassembled WGS sequence"/>
</dbReference>
<comment type="caution">
    <text evidence="1">The sequence shown here is derived from an EMBL/GenBank/DDBJ whole genome shotgun (WGS) entry which is preliminary data.</text>
</comment>
<evidence type="ECO:0000313" key="1">
    <source>
        <dbReference type="EMBL" id="CAJ2667495.1"/>
    </source>
</evidence>
<proteinExistence type="predicted"/>